<evidence type="ECO:0000313" key="3">
    <source>
        <dbReference type="EMBL" id="MDR6966629.1"/>
    </source>
</evidence>
<dbReference type="Proteomes" id="UP001255185">
    <property type="component" value="Unassembled WGS sequence"/>
</dbReference>
<reference evidence="3 4" key="1">
    <citation type="submission" date="2023-07" db="EMBL/GenBank/DDBJ databases">
        <title>Sorghum-associated microbial communities from plants grown in Nebraska, USA.</title>
        <authorList>
            <person name="Schachtman D."/>
        </authorList>
    </citation>
    <scope>NUCLEOTIDE SEQUENCE [LARGE SCALE GENOMIC DNA]</scope>
    <source>
        <strain evidence="3 4">3773</strain>
    </source>
</reference>
<keyword evidence="1" id="KW-0732">Signal</keyword>
<protein>
    <recommendedName>
        <fullName evidence="2">Outer membrane protein beta-barrel domain-containing protein</fullName>
    </recommendedName>
</protein>
<keyword evidence="4" id="KW-1185">Reference proteome</keyword>
<dbReference type="RefSeq" id="WP_310024309.1">
    <property type="nucleotide sequence ID" value="NZ_JAVDVI010000002.1"/>
</dbReference>
<feature type="signal peptide" evidence="1">
    <location>
        <begin position="1"/>
        <end position="18"/>
    </location>
</feature>
<feature type="domain" description="Outer membrane protein beta-barrel" evidence="2">
    <location>
        <begin position="38"/>
        <end position="211"/>
    </location>
</feature>
<proteinExistence type="predicted"/>
<evidence type="ECO:0000313" key="4">
    <source>
        <dbReference type="Proteomes" id="UP001255185"/>
    </source>
</evidence>
<dbReference type="InterPro" id="IPR025665">
    <property type="entry name" value="Beta-barrel_OMP_2"/>
</dbReference>
<sequence length="236" mass="27312">MRLYFKIVFLLFFVKSFAQDTIPTVVRDTLFYTKIDSLYREDQFYFGLTYNQLMNTPAGFSQDGISTGISAGFLRDMPINKRRTMAVALGLGLSYNKYHTDLVVSKVPNGRVYGITDPNSFSRNKMEQVFVDVPIEFRWRNSIPESHKFWRVYAGFKVRYLALGKTKYVASDETQVIINNPDFNKLQYGPFLSFGYNTWNFHAYYGLNSLYKSAQTVDGDAIDFTTLNIGLMFYIL</sequence>
<dbReference type="EMBL" id="JAVDVI010000002">
    <property type="protein sequence ID" value="MDR6966629.1"/>
    <property type="molecule type" value="Genomic_DNA"/>
</dbReference>
<evidence type="ECO:0000259" key="2">
    <source>
        <dbReference type="Pfam" id="PF13568"/>
    </source>
</evidence>
<dbReference type="Pfam" id="PF13568">
    <property type="entry name" value="OMP_b-brl_2"/>
    <property type="match status" value="1"/>
</dbReference>
<evidence type="ECO:0000256" key="1">
    <source>
        <dbReference type="SAM" id="SignalP"/>
    </source>
</evidence>
<comment type="caution">
    <text evidence="3">The sequence shown here is derived from an EMBL/GenBank/DDBJ whole genome shotgun (WGS) entry which is preliminary data.</text>
</comment>
<organism evidence="3 4">
    <name type="scientific">Flavobacterium arsenatis</name>
    <dbReference type="NCBI Taxonomy" id="1484332"/>
    <lineage>
        <taxon>Bacteria</taxon>
        <taxon>Pseudomonadati</taxon>
        <taxon>Bacteroidota</taxon>
        <taxon>Flavobacteriia</taxon>
        <taxon>Flavobacteriales</taxon>
        <taxon>Flavobacteriaceae</taxon>
        <taxon>Flavobacterium</taxon>
    </lineage>
</organism>
<gene>
    <name evidence="3" type="ORF">J2X31_000627</name>
</gene>
<name>A0ABU1TKX9_9FLAO</name>
<accession>A0ABU1TKX9</accession>
<feature type="chain" id="PRO_5047414934" description="Outer membrane protein beta-barrel domain-containing protein" evidence="1">
    <location>
        <begin position="19"/>
        <end position="236"/>
    </location>
</feature>